<accession>A0A1U7NNM8</accession>
<dbReference type="SMART" id="SM00420">
    <property type="entry name" value="HTH_DEOR"/>
    <property type="match status" value="1"/>
</dbReference>
<keyword evidence="2" id="KW-0804">Transcription</keyword>
<dbReference type="GeneID" id="78275107"/>
<dbReference type="InterPro" id="IPR036390">
    <property type="entry name" value="WH_DNA-bd_sf"/>
</dbReference>
<evidence type="ECO:0000259" key="3">
    <source>
        <dbReference type="PROSITE" id="PS51000"/>
    </source>
</evidence>
<protein>
    <submittedName>
        <fullName evidence="4">DeoR family transcriptional regulator</fullName>
    </submittedName>
</protein>
<dbReference type="Pfam" id="PF08220">
    <property type="entry name" value="HTH_DeoR"/>
    <property type="match status" value="1"/>
</dbReference>
<dbReference type="PANTHER" id="PTHR30363:SF44">
    <property type="entry name" value="AGA OPERON TRANSCRIPTIONAL REPRESSOR-RELATED"/>
    <property type="match status" value="1"/>
</dbReference>
<evidence type="ECO:0000313" key="5">
    <source>
        <dbReference type="Proteomes" id="UP000186705"/>
    </source>
</evidence>
<dbReference type="STRING" id="1862672.BO225_03980"/>
<dbReference type="GO" id="GO:0003700">
    <property type="term" value="F:DNA-binding transcription factor activity"/>
    <property type="evidence" value="ECO:0007669"/>
    <property type="project" value="InterPro"/>
</dbReference>
<dbReference type="PRINTS" id="PR00037">
    <property type="entry name" value="HTHLACR"/>
</dbReference>
<dbReference type="InterPro" id="IPR050313">
    <property type="entry name" value="Carb_Metab_HTH_regulators"/>
</dbReference>
<dbReference type="OrthoDB" id="9797223at2"/>
<keyword evidence="1" id="KW-0805">Transcription regulation</keyword>
<keyword evidence="5" id="KW-1185">Reference proteome</keyword>
<comment type="caution">
    <text evidence="4">The sequence shown here is derived from an EMBL/GenBank/DDBJ whole genome shotgun (WGS) entry which is preliminary data.</text>
</comment>
<evidence type="ECO:0000256" key="1">
    <source>
        <dbReference type="ARBA" id="ARBA00023015"/>
    </source>
</evidence>
<gene>
    <name evidence="4" type="ORF">BO225_03980</name>
</gene>
<dbReference type="SMART" id="SM01134">
    <property type="entry name" value="DeoRC"/>
    <property type="match status" value="1"/>
</dbReference>
<dbReference type="InterPro" id="IPR001034">
    <property type="entry name" value="DeoR_HTH"/>
</dbReference>
<name>A0A1U7NNM8_9FIRM</name>
<evidence type="ECO:0000313" key="4">
    <source>
        <dbReference type="EMBL" id="OLU46949.1"/>
    </source>
</evidence>
<dbReference type="SUPFAM" id="SSF46785">
    <property type="entry name" value="Winged helix' DNA-binding domain"/>
    <property type="match status" value="1"/>
</dbReference>
<sequence length="253" mass="28704">MFVEERHALILDELNRNGKVRVKDLSEKFSVTEDLIRKDLHTLEEAGKLKRKYGGAILIKQNVHREVAAQRKNVNTEAKRKIANIAYSLIQPGTIIFLDISTTNIELAKILAQNNLPVTVVSNMIEVVQILSHSEINVIMIGGEFDYGRDGFIGTMAYNMVKNFRFDQSFIGVVGVDLDENEVTTYMANEGMLKTLVLENSKQTYMLCENAKLNQQGNYKFAKVSDFTGCILEGSISQERKKQFKEEQVNVLY</sequence>
<feature type="domain" description="HTH deoR-type" evidence="3">
    <location>
        <begin position="3"/>
        <end position="58"/>
    </location>
</feature>
<dbReference type="PANTHER" id="PTHR30363">
    <property type="entry name" value="HTH-TYPE TRANSCRIPTIONAL REGULATOR SRLR-RELATED"/>
    <property type="match status" value="1"/>
</dbReference>
<evidence type="ECO:0000256" key="2">
    <source>
        <dbReference type="ARBA" id="ARBA00023163"/>
    </source>
</evidence>
<dbReference type="Proteomes" id="UP000186705">
    <property type="component" value="Unassembled WGS sequence"/>
</dbReference>
<dbReference type="InterPro" id="IPR014036">
    <property type="entry name" value="DeoR-like_C"/>
</dbReference>
<dbReference type="Pfam" id="PF00455">
    <property type="entry name" value="DeoRC"/>
    <property type="match status" value="1"/>
</dbReference>
<dbReference type="SUPFAM" id="SSF100950">
    <property type="entry name" value="NagB/RpiA/CoA transferase-like"/>
    <property type="match status" value="1"/>
</dbReference>
<dbReference type="InterPro" id="IPR037171">
    <property type="entry name" value="NagB/RpiA_transferase-like"/>
</dbReference>
<dbReference type="PROSITE" id="PS51000">
    <property type="entry name" value="HTH_DEOR_2"/>
    <property type="match status" value="1"/>
</dbReference>
<dbReference type="RefSeq" id="WP_076340989.1">
    <property type="nucleotide sequence ID" value="NZ_CAJTMI010000036.1"/>
</dbReference>
<dbReference type="AlphaFoldDB" id="A0A1U7NNM8"/>
<dbReference type="Gene3D" id="1.10.10.10">
    <property type="entry name" value="Winged helix-like DNA-binding domain superfamily/Winged helix DNA-binding domain"/>
    <property type="match status" value="1"/>
</dbReference>
<dbReference type="InterPro" id="IPR036388">
    <property type="entry name" value="WH-like_DNA-bd_sf"/>
</dbReference>
<reference evidence="4 5" key="1">
    <citation type="submission" date="2016-11" db="EMBL/GenBank/DDBJ databases">
        <title>Description of two novel members of the family Erysipelotrichaceae: Ileibacterium lipovorans gen. nov., sp. nov. and Dubosiella newyorkensis, gen. nov., sp. nov.</title>
        <authorList>
            <person name="Cox L.M."/>
            <person name="Sohn J."/>
            <person name="Tyrrell K.L."/>
            <person name="Citron D.M."/>
            <person name="Lawson P.A."/>
            <person name="Patel N.B."/>
            <person name="Iizumi T."/>
            <person name="Perez-Perez G.I."/>
            <person name="Goldstein E.J."/>
            <person name="Blaser M.J."/>
        </authorList>
    </citation>
    <scope>NUCLEOTIDE SEQUENCE [LARGE SCALE GENOMIC DNA]</scope>
    <source>
        <strain evidence="4 5">NYU-BL-A4</strain>
    </source>
</reference>
<proteinExistence type="predicted"/>
<organism evidence="4 5">
    <name type="scientific">Dubosiella newyorkensis</name>
    <dbReference type="NCBI Taxonomy" id="1862672"/>
    <lineage>
        <taxon>Bacteria</taxon>
        <taxon>Bacillati</taxon>
        <taxon>Bacillota</taxon>
        <taxon>Erysipelotrichia</taxon>
        <taxon>Erysipelotrichales</taxon>
        <taxon>Erysipelotrichaceae</taxon>
        <taxon>Dubosiella</taxon>
    </lineage>
</organism>
<dbReference type="EMBL" id="MPKA01000056">
    <property type="protein sequence ID" value="OLU46949.1"/>
    <property type="molecule type" value="Genomic_DNA"/>
</dbReference>
<dbReference type="Gene3D" id="3.40.50.1360">
    <property type="match status" value="1"/>
</dbReference>